<gene>
    <name evidence="3" type="ORF">CU086_00700</name>
</gene>
<dbReference type="Gene3D" id="3.90.1010.10">
    <property type="match status" value="1"/>
</dbReference>
<dbReference type="EMBL" id="CP024850">
    <property type="protein sequence ID" value="QSF25335.1"/>
    <property type="molecule type" value="Genomic_DNA"/>
</dbReference>
<feature type="transmembrane region" description="Helical" evidence="1">
    <location>
        <begin position="62"/>
        <end position="80"/>
    </location>
</feature>
<proteinExistence type="predicted"/>
<name>A0A974WLG4_9PROT</name>
<keyword evidence="1" id="KW-0812">Transmembrane</keyword>
<dbReference type="InterPro" id="IPR002871">
    <property type="entry name" value="NIF_FeS_clus_asmbl_NifU_N"/>
</dbReference>
<feature type="transmembrane region" description="Helical" evidence="1">
    <location>
        <begin position="33"/>
        <end position="55"/>
    </location>
</feature>
<feature type="domain" description="NIF system FeS cluster assembly NifU N-terminal" evidence="2">
    <location>
        <begin position="3"/>
        <end position="125"/>
    </location>
</feature>
<evidence type="ECO:0000256" key="1">
    <source>
        <dbReference type="SAM" id="Phobius"/>
    </source>
</evidence>
<dbReference type="AlphaFoldDB" id="A0A974WLG4"/>
<keyword evidence="1" id="KW-1133">Transmembrane helix</keyword>
<dbReference type="Proteomes" id="UP000663075">
    <property type="component" value="Chromosome"/>
</dbReference>
<evidence type="ECO:0000259" key="2">
    <source>
        <dbReference type="Pfam" id="PF01592"/>
    </source>
</evidence>
<keyword evidence="4" id="KW-1185">Reference proteome</keyword>
<evidence type="ECO:0000313" key="4">
    <source>
        <dbReference type="Proteomes" id="UP000663075"/>
    </source>
</evidence>
<protein>
    <recommendedName>
        <fullName evidence="2">NIF system FeS cluster assembly NifU N-terminal domain-containing protein</fullName>
    </recommendedName>
</protein>
<dbReference type="GO" id="GO:0051536">
    <property type="term" value="F:iron-sulfur cluster binding"/>
    <property type="evidence" value="ECO:0007669"/>
    <property type="project" value="InterPro"/>
</dbReference>
<dbReference type="SUPFAM" id="SSF82649">
    <property type="entry name" value="SufE/NifU"/>
    <property type="match status" value="1"/>
</dbReference>
<organism evidence="3 4">
    <name type="scientific">Candidatus Nasuia deltocephalincola</name>
    <dbReference type="NCBI Taxonomy" id="1160784"/>
    <lineage>
        <taxon>Bacteria</taxon>
        <taxon>Pseudomonadati</taxon>
        <taxon>Pseudomonadota</taxon>
        <taxon>Betaproteobacteria</taxon>
        <taxon>Candidatus Nasuia</taxon>
    </lineage>
</organism>
<accession>A0A974WLG4</accession>
<dbReference type="Pfam" id="PF01592">
    <property type="entry name" value="NifU_N"/>
    <property type="match status" value="1"/>
</dbReference>
<evidence type="ECO:0000313" key="3">
    <source>
        <dbReference type="EMBL" id="QSF25335.1"/>
    </source>
</evidence>
<dbReference type="GO" id="GO:0005506">
    <property type="term" value="F:iron ion binding"/>
    <property type="evidence" value="ECO:0007669"/>
    <property type="project" value="InterPro"/>
</dbReference>
<dbReference type="PANTHER" id="PTHR10093">
    <property type="entry name" value="IRON-SULFUR CLUSTER ASSEMBLY ENZYME NIFU HOMOLOG"/>
    <property type="match status" value="1"/>
</dbReference>
<reference evidence="3" key="1">
    <citation type="submission" date="2017-11" db="EMBL/GenBank/DDBJ databases">
        <authorList>
            <person name="Jian Z."/>
        </authorList>
    </citation>
    <scope>NUCLEOTIDE SEQUENCE</scope>
    <source>
        <strain evidence="3">YC</strain>
    </source>
</reference>
<keyword evidence="1" id="KW-0472">Membrane</keyword>
<dbReference type="GO" id="GO:0016226">
    <property type="term" value="P:iron-sulfur cluster assembly"/>
    <property type="evidence" value="ECO:0007669"/>
    <property type="project" value="InterPro"/>
</dbReference>
<sequence>MSYNNKILIFYNNSFLNYNIYFNNFNNIGTGLIGTHSCGDIFYFQILLSFFNIFLLDFKYKIYGCGSAISSISLSSFYLLNKFYYQFLFLKNIFISNKLILPSLKFHCSIFSEEIINYSLLNYKNNYIIFYF</sequence>